<evidence type="ECO:0000256" key="1">
    <source>
        <dbReference type="SAM" id="MobiDB-lite"/>
    </source>
</evidence>
<proteinExistence type="predicted"/>
<sequence length="275" mass="29759">MHIQKPHLLALVLVSSAWAYPLGQINQGQESAPQVKSPPSSGKIDPILHKKRDVPIAGMPAGASLNSLRGLIKRADAPENPTEDEALKKTNNDKKDEAEKPGNPTEKTDGASPTEGATRKTGNPTEKTNEKTTEDPQLPKSQTNGITTPGNKLLAPVPTNPTVKPEDEKPKKEEKKASPPPAGQPITLDVPKIKDRLAEHRKTFDEFTSKVRNHVDEKLEKIAEGQKKGGEPTPIPIKPTTEVKIPPPENSDKTSKKEDPKTSEEPAPPVNSMAM</sequence>
<feature type="compositionally biased region" description="Basic and acidic residues" evidence="1">
    <location>
        <begin position="164"/>
        <end position="177"/>
    </location>
</feature>
<feature type="compositionally biased region" description="Polar residues" evidence="1">
    <location>
        <begin position="139"/>
        <end position="150"/>
    </location>
</feature>
<accession>A0A180GD31</accession>
<protein>
    <recommendedName>
        <fullName evidence="6">Secreted protein</fullName>
    </recommendedName>
</protein>
<gene>
    <name evidence="3" type="ORF">PTTG_28376</name>
</gene>
<evidence type="ECO:0008006" key="6">
    <source>
        <dbReference type="Google" id="ProtNLM"/>
    </source>
</evidence>
<reference evidence="3" key="2">
    <citation type="submission" date="2016-05" db="EMBL/GenBank/DDBJ databases">
        <title>Comparative analysis highlights variable genome content of wheat rusts and divergence of the mating loci.</title>
        <authorList>
            <person name="Cuomo C.A."/>
            <person name="Bakkeren G."/>
            <person name="Szabo L."/>
            <person name="Khalil H."/>
            <person name="Joly D."/>
            <person name="Goldberg J."/>
            <person name="Young S."/>
            <person name="Zeng Q."/>
            <person name="Fellers J."/>
        </authorList>
    </citation>
    <scope>NUCLEOTIDE SEQUENCE [LARGE SCALE GENOMIC DNA]</scope>
    <source>
        <strain evidence="3">1-1 BBBD Race 1</strain>
    </source>
</reference>
<keyword evidence="5" id="KW-1185">Reference proteome</keyword>
<dbReference type="OrthoDB" id="10681793at2759"/>
<feature type="signal peptide" evidence="2">
    <location>
        <begin position="1"/>
        <end position="19"/>
    </location>
</feature>
<organism evidence="3">
    <name type="scientific">Puccinia triticina (isolate 1-1 / race 1 (BBBD))</name>
    <name type="common">Brown leaf rust fungus</name>
    <dbReference type="NCBI Taxonomy" id="630390"/>
    <lineage>
        <taxon>Eukaryota</taxon>
        <taxon>Fungi</taxon>
        <taxon>Dikarya</taxon>
        <taxon>Basidiomycota</taxon>
        <taxon>Pucciniomycotina</taxon>
        <taxon>Pucciniomycetes</taxon>
        <taxon>Pucciniales</taxon>
        <taxon>Pucciniaceae</taxon>
        <taxon>Puccinia</taxon>
    </lineage>
</organism>
<dbReference type="VEuPathDB" id="FungiDB:PTTG_28376"/>
<feature type="compositionally biased region" description="Polar residues" evidence="1">
    <location>
        <begin position="29"/>
        <end position="40"/>
    </location>
</feature>
<keyword evidence="2" id="KW-0732">Signal</keyword>
<feature type="compositionally biased region" description="Basic and acidic residues" evidence="1">
    <location>
        <begin position="191"/>
        <end position="230"/>
    </location>
</feature>
<feature type="compositionally biased region" description="Basic and acidic residues" evidence="1">
    <location>
        <begin position="85"/>
        <end position="100"/>
    </location>
</feature>
<reference evidence="4" key="4">
    <citation type="submission" date="2025-05" db="UniProtKB">
        <authorList>
            <consortium name="EnsemblFungi"/>
        </authorList>
    </citation>
    <scope>IDENTIFICATION</scope>
    <source>
        <strain evidence="4">isolate 1-1 / race 1 (BBBD)</strain>
    </source>
</reference>
<evidence type="ECO:0000313" key="4">
    <source>
        <dbReference type="EnsemblFungi" id="PTTG_28376-t43_1-p1"/>
    </source>
</evidence>
<dbReference type="Proteomes" id="UP000005240">
    <property type="component" value="Unassembled WGS sequence"/>
</dbReference>
<evidence type="ECO:0000313" key="3">
    <source>
        <dbReference type="EMBL" id="OAV90252.1"/>
    </source>
</evidence>
<dbReference type="EnsemblFungi" id="PTTG_28376-t43_1">
    <property type="protein sequence ID" value="PTTG_28376-t43_1-p1"/>
    <property type="gene ID" value="PTTG_28376"/>
</dbReference>
<name>A0A180GD31_PUCT1</name>
<evidence type="ECO:0000313" key="5">
    <source>
        <dbReference type="Proteomes" id="UP000005240"/>
    </source>
</evidence>
<feature type="compositionally biased region" description="Basic and acidic residues" evidence="1">
    <location>
        <begin position="250"/>
        <end position="264"/>
    </location>
</feature>
<reference evidence="3" key="1">
    <citation type="submission" date="2009-11" db="EMBL/GenBank/DDBJ databases">
        <authorList>
            <consortium name="The Broad Institute Genome Sequencing Platform"/>
            <person name="Ward D."/>
            <person name="Feldgarden M."/>
            <person name="Earl A."/>
            <person name="Young S.K."/>
            <person name="Zeng Q."/>
            <person name="Koehrsen M."/>
            <person name="Alvarado L."/>
            <person name="Berlin A."/>
            <person name="Bochicchio J."/>
            <person name="Borenstein D."/>
            <person name="Chapman S.B."/>
            <person name="Chen Z."/>
            <person name="Engels R."/>
            <person name="Freedman E."/>
            <person name="Gellesch M."/>
            <person name="Goldberg J."/>
            <person name="Griggs A."/>
            <person name="Gujja S."/>
            <person name="Heilman E."/>
            <person name="Heiman D."/>
            <person name="Hepburn T."/>
            <person name="Howarth C."/>
            <person name="Jen D."/>
            <person name="Larson L."/>
            <person name="Lewis B."/>
            <person name="Mehta T."/>
            <person name="Park D."/>
            <person name="Pearson M."/>
            <person name="Roberts A."/>
            <person name="Saif S."/>
            <person name="Shea T."/>
            <person name="Shenoy N."/>
            <person name="Sisk P."/>
            <person name="Stolte C."/>
            <person name="Sykes S."/>
            <person name="Thomson T."/>
            <person name="Walk T."/>
            <person name="White J."/>
            <person name="Yandava C."/>
            <person name="Izard J."/>
            <person name="Baranova O.V."/>
            <person name="Blanton J.M."/>
            <person name="Tanner A.C."/>
            <person name="Dewhirst F.E."/>
            <person name="Haas B."/>
            <person name="Nusbaum C."/>
            <person name="Birren B."/>
        </authorList>
    </citation>
    <scope>NUCLEOTIDE SEQUENCE [LARGE SCALE GENOMIC DNA]</scope>
    <source>
        <strain evidence="3">1-1 BBBD Race 1</strain>
    </source>
</reference>
<reference evidence="4 5" key="3">
    <citation type="journal article" date="2017" name="G3 (Bethesda)">
        <title>Comparative analysis highlights variable genome content of wheat rusts and divergence of the mating loci.</title>
        <authorList>
            <person name="Cuomo C.A."/>
            <person name="Bakkeren G."/>
            <person name="Khalil H.B."/>
            <person name="Panwar V."/>
            <person name="Joly D."/>
            <person name="Linning R."/>
            <person name="Sakthikumar S."/>
            <person name="Song X."/>
            <person name="Adiconis X."/>
            <person name="Fan L."/>
            <person name="Goldberg J.M."/>
            <person name="Levin J.Z."/>
            <person name="Young S."/>
            <person name="Zeng Q."/>
            <person name="Anikster Y."/>
            <person name="Bruce M."/>
            <person name="Wang M."/>
            <person name="Yin C."/>
            <person name="McCallum B."/>
            <person name="Szabo L.J."/>
            <person name="Hulbert S."/>
            <person name="Chen X."/>
            <person name="Fellers J.P."/>
        </authorList>
    </citation>
    <scope>NUCLEOTIDE SEQUENCE</scope>
    <source>
        <strain evidence="4">isolate 1-1 / race 1 (BBBD)</strain>
        <strain evidence="5">Isolate 1-1 / race 1 (BBBD)</strain>
    </source>
</reference>
<dbReference type="AlphaFoldDB" id="A0A180GD31"/>
<feature type="chain" id="PRO_5008109822" description="Secreted protein" evidence="2">
    <location>
        <begin position="20"/>
        <end position="275"/>
    </location>
</feature>
<dbReference type="STRING" id="630390.A0A180GD31"/>
<evidence type="ECO:0000256" key="2">
    <source>
        <dbReference type="SAM" id="SignalP"/>
    </source>
</evidence>
<feature type="region of interest" description="Disordered" evidence="1">
    <location>
        <begin position="29"/>
        <end position="275"/>
    </location>
</feature>
<dbReference type="EMBL" id="ADAS02000105">
    <property type="protein sequence ID" value="OAV90252.1"/>
    <property type="molecule type" value="Genomic_DNA"/>
</dbReference>